<organism evidence="3 4">
    <name type="scientific">Pristionchus fissidentatus</name>
    <dbReference type="NCBI Taxonomy" id="1538716"/>
    <lineage>
        <taxon>Eukaryota</taxon>
        <taxon>Metazoa</taxon>
        <taxon>Ecdysozoa</taxon>
        <taxon>Nematoda</taxon>
        <taxon>Chromadorea</taxon>
        <taxon>Rhabditida</taxon>
        <taxon>Rhabditina</taxon>
        <taxon>Diplogasteromorpha</taxon>
        <taxon>Diplogasteroidea</taxon>
        <taxon>Neodiplogasteridae</taxon>
        <taxon>Pristionchus</taxon>
    </lineage>
</organism>
<gene>
    <name evidence="3" type="ORF">PFISCL1PPCAC_21082</name>
</gene>
<dbReference type="InterPro" id="IPR046341">
    <property type="entry name" value="SET_dom_sf"/>
</dbReference>
<accession>A0AAV5WGR8</accession>
<feature type="non-terminal residue" evidence="3">
    <location>
        <position position="797"/>
    </location>
</feature>
<feature type="compositionally biased region" description="Low complexity" evidence="1">
    <location>
        <begin position="671"/>
        <end position="684"/>
    </location>
</feature>
<dbReference type="InterPro" id="IPR053105">
    <property type="entry name" value="Class_V-like_SAM-MTase"/>
</dbReference>
<protein>
    <recommendedName>
        <fullName evidence="2">SET domain-containing protein</fullName>
    </recommendedName>
</protein>
<feature type="non-terminal residue" evidence="3">
    <location>
        <position position="1"/>
    </location>
</feature>
<dbReference type="SUPFAM" id="SSF82199">
    <property type="entry name" value="SET domain"/>
    <property type="match status" value="1"/>
</dbReference>
<dbReference type="Pfam" id="PF00856">
    <property type="entry name" value="SET"/>
    <property type="match status" value="1"/>
</dbReference>
<keyword evidence="4" id="KW-1185">Reference proteome</keyword>
<dbReference type="AlphaFoldDB" id="A0AAV5WGR8"/>
<dbReference type="GO" id="GO:0032259">
    <property type="term" value="P:methylation"/>
    <property type="evidence" value="ECO:0007669"/>
    <property type="project" value="UniProtKB-KW"/>
</dbReference>
<feature type="compositionally biased region" description="Acidic residues" evidence="1">
    <location>
        <begin position="213"/>
        <end position="225"/>
    </location>
</feature>
<dbReference type="GO" id="GO:0005634">
    <property type="term" value="C:nucleus"/>
    <property type="evidence" value="ECO:0007669"/>
    <property type="project" value="InterPro"/>
</dbReference>
<name>A0AAV5WGR8_9BILA</name>
<feature type="compositionally biased region" description="Basic and acidic residues" evidence="1">
    <location>
        <begin position="772"/>
        <end position="797"/>
    </location>
</feature>
<dbReference type="EMBL" id="BTSY01000005">
    <property type="protein sequence ID" value="GMT29785.1"/>
    <property type="molecule type" value="Genomic_DNA"/>
</dbReference>
<evidence type="ECO:0000313" key="3">
    <source>
        <dbReference type="EMBL" id="GMT29785.1"/>
    </source>
</evidence>
<feature type="region of interest" description="Disordered" evidence="1">
    <location>
        <begin position="1"/>
        <end position="271"/>
    </location>
</feature>
<dbReference type="GO" id="GO:0008270">
    <property type="term" value="F:zinc ion binding"/>
    <property type="evidence" value="ECO:0007669"/>
    <property type="project" value="InterPro"/>
</dbReference>
<dbReference type="PROSITE" id="PS50280">
    <property type="entry name" value="SET"/>
    <property type="match status" value="1"/>
</dbReference>
<feature type="compositionally biased region" description="Basic and acidic residues" evidence="1">
    <location>
        <begin position="240"/>
        <end position="249"/>
    </location>
</feature>
<dbReference type="PANTHER" id="PTHR47250">
    <property type="entry name" value="HISTONE-LYSINE N-METHYLTRANSFERASE SET-6"/>
    <property type="match status" value="1"/>
</dbReference>
<comment type="caution">
    <text evidence="3">The sequence shown here is derived from an EMBL/GenBank/DDBJ whole genome shotgun (WGS) entry which is preliminary data.</text>
</comment>
<dbReference type="Proteomes" id="UP001432322">
    <property type="component" value="Unassembled WGS sequence"/>
</dbReference>
<dbReference type="SMART" id="SM00317">
    <property type="entry name" value="SET"/>
    <property type="match status" value="1"/>
</dbReference>
<feature type="compositionally biased region" description="Acidic residues" evidence="1">
    <location>
        <begin position="685"/>
        <end position="726"/>
    </location>
</feature>
<reference evidence="3" key="1">
    <citation type="submission" date="2023-10" db="EMBL/GenBank/DDBJ databases">
        <title>Genome assembly of Pristionchus species.</title>
        <authorList>
            <person name="Yoshida K."/>
            <person name="Sommer R.J."/>
        </authorList>
    </citation>
    <scope>NUCLEOTIDE SEQUENCE</scope>
    <source>
        <strain evidence="3">RS5133</strain>
    </source>
</reference>
<feature type="compositionally biased region" description="Basic and acidic residues" evidence="1">
    <location>
        <begin position="171"/>
        <end position="192"/>
    </location>
</feature>
<proteinExistence type="predicted"/>
<feature type="compositionally biased region" description="Basic and acidic residues" evidence="1">
    <location>
        <begin position="1"/>
        <end position="16"/>
    </location>
</feature>
<dbReference type="PANTHER" id="PTHR47250:SF3">
    <property type="entry name" value="HISTONE-LYSINE N-METHYLTRANSFERASE SET-6"/>
    <property type="match status" value="1"/>
</dbReference>
<dbReference type="Gene3D" id="2.170.270.10">
    <property type="entry name" value="SET domain"/>
    <property type="match status" value="1"/>
</dbReference>
<dbReference type="GO" id="GO:0042054">
    <property type="term" value="F:histone methyltransferase activity"/>
    <property type="evidence" value="ECO:0007669"/>
    <property type="project" value="InterPro"/>
</dbReference>
<feature type="compositionally biased region" description="Basic and acidic residues" evidence="1">
    <location>
        <begin position="58"/>
        <end position="99"/>
    </location>
</feature>
<feature type="domain" description="SET" evidence="2">
    <location>
        <begin position="468"/>
        <end position="601"/>
    </location>
</feature>
<feature type="compositionally biased region" description="Basic residues" evidence="1">
    <location>
        <begin position="100"/>
        <end position="111"/>
    </location>
</feature>
<dbReference type="InterPro" id="IPR001214">
    <property type="entry name" value="SET_dom"/>
</dbReference>
<feature type="compositionally biased region" description="Basic residues" evidence="1">
    <location>
        <begin position="730"/>
        <end position="744"/>
    </location>
</feature>
<evidence type="ECO:0000256" key="1">
    <source>
        <dbReference type="SAM" id="MobiDB-lite"/>
    </source>
</evidence>
<feature type="region of interest" description="Disordered" evidence="1">
    <location>
        <begin position="666"/>
        <end position="797"/>
    </location>
</feature>
<evidence type="ECO:0000259" key="2">
    <source>
        <dbReference type="PROSITE" id="PS50280"/>
    </source>
</evidence>
<sequence length="797" mass="90976">NQKKAVEYAKQKKRCGDSNSSFSDSDYGDQRRKKDSTASSSVAVNGRKLVRSGVAVADKLEKEGETGGRSDTHYRTRSGEDRKRDGRDADLGRTGEKVDKKKVRERAKKKAKNCESDSSNSDPDNTPRRKDTKASSSVVAARRKIVGSPVAVGEMESDEETDRRYRTRSRSSHDRRWEDSGTGRERERREGNKSSMKKRRESGRHSELSSESDVPESDSLSDDVSCEGKKKEKRRRLHEKRGEGIAGRDSEEESDESGVVEGRLTTSDQSDRAIKQNLMKYGADGENLLVERFTMDEKALLQCFSKLISVPLINQCRKVWSKAQKDAGGAPVDQLRGANLRRLVRMTVSPLYTPPERRTLFESPSYDAAVAVYNDVADKVPGPRFVHLPSSVYHTSRRDRPLEIKCSCNGMCEEDCSCRQMSVDVKLMNARVIAKTPGVYHSHLVVCSSACSCPPRCSNRLDVMMKKNEFEVVRKDPIMGYEMRSLRVFEQGEPICEFAGVWQRTVRRQKEIDYSFLVYDSNETAISEKIFGREAEREKLHTIFINPFHYGNAARFIGHSHLPNLYPIRVYKDGCHLGAPHIILIASFTIAPGDYLKFDYGGKYADTLTDCRCDEPICNSRRVALSLSKRSSAGRSIGEKTVGERLICLRERANRRRVRTLVDRARREANGGASEEVVEIGSSSGEEEEEREEEEEQKGEEEERQDEEGSEGEEEEQGEEEEEEEWREERRHRGVNGRNKREKGRNRDEEDDAREDRGTERNGVNGRKKREKERDHNEGKERERERERRRNGKGRER</sequence>
<dbReference type="GO" id="GO:0005694">
    <property type="term" value="C:chromosome"/>
    <property type="evidence" value="ECO:0007669"/>
    <property type="project" value="UniProtKB-SubCell"/>
</dbReference>
<evidence type="ECO:0000313" key="4">
    <source>
        <dbReference type="Proteomes" id="UP001432322"/>
    </source>
</evidence>